<reference evidence="2" key="1">
    <citation type="journal article" date="2023" name="Science">
        <title>Genome structures resolve the early diversification of teleost fishes.</title>
        <authorList>
            <person name="Parey E."/>
            <person name="Louis A."/>
            <person name="Montfort J."/>
            <person name="Bouchez O."/>
            <person name="Roques C."/>
            <person name="Iampietro C."/>
            <person name="Lluch J."/>
            <person name="Castinel A."/>
            <person name="Donnadieu C."/>
            <person name="Desvignes T."/>
            <person name="Floi Bucao C."/>
            <person name="Jouanno E."/>
            <person name="Wen M."/>
            <person name="Mejri S."/>
            <person name="Dirks R."/>
            <person name="Jansen H."/>
            <person name="Henkel C."/>
            <person name="Chen W.J."/>
            <person name="Zahm M."/>
            <person name="Cabau C."/>
            <person name="Klopp C."/>
            <person name="Thompson A.W."/>
            <person name="Robinson-Rechavi M."/>
            <person name="Braasch I."/>
            <person name="Lecointre G."/>
            <person name="Bobe J."/>
            <person name="Postlethwait J.H."/>
            <person name="Berthelot C."/>
            <person name="Roest Crollius H."/>
            <person name="Guiguen Y."/>
        </authorList>
    </citation>
    <scope>NUCLEOTIDE SEQUENCE</scope>
    <source>
        <strain evidence="2">WJC10195</strain>
    </source>
</reference>
<dbReference type="AlphaFoldDB" id="A0A9Q1ESX7"/>
<evidence type="ECO:0000313" key="3">
    <source>
        <dbReference type="Proteomes" id="UP001152622"/>
    </source>
</evidence>
<evidence type="ECO:0000256" key="1">
    <source>
        <dbReference type="SAM" id="MobiDB-lite"/>
    </source>
</evidence>
<protein>
    <submittedName>
        <fullName evidence="2">Uncharacterized protein</fullName>
    </submittedName>
</protein>
<accession>A0A9Q1ESX7</accession>
<keyword evidence="3" id="KW-1185">Reference proteome</keyword>
<evidence type="ECO:0000313" key="2">
    <source>
        <dbReference type="EMBL" id="KAJ8344445.1"/>
    </source>
</evidence>
<dbReference type="EMBL" id="JAINUF010000013">
    <property type="protein sequence ID" value="KAJ8344445.1"/>
    <property type="molecule type" value="Genomic_DNA"/>
</dbReference>
<name>A0A9Q1ESX7_SYNKA</name>
<gene>
    <name evidence="2" type="ORF">SKAU_G00317740</name>
</gene>
<feature type="compositionally biased region" description="Basic and acidic residues" evidence="1">
    <location>
        <begin position="1"/>
        <end position="11"/>
    </location>
</feature>
<proteinExistence type="predicted"/>
<dbReference type="Proteomes" id="UP001152622">
    <property type="component" value="Chromosome 13"/>
</dbReference>
<comment type="caution">
    <text evidence="2">The sequence shown here is derived from an EMBL/GenBank/DDBJ whole genome shotgun (WGS) entry which is preliminary data.</text>
</comment>
<sequence>MSEREREREQTHSNAGSRWDTSNREEFRTPFLQACFLEKANSPPLNAAQDLLIFVGAGHMLNFRNRFPNSLQRDGARDVRAAVSKNPSPPLPPSHPWLSPALYSRALLQLSLLLPQQNGSGRLWQAAEC</sequence>
<feature type="region of interest" description="Disordered" evidence="1">
    <location>
        <begin position="1"/>
        <end position="23"/>
    </location>
</feature>
<organism evidence="2 3">
    <name type="scientific">Synaphobranchus kaupii</name>
    <name type="common">Kaup's arrowtooth eel</name>
    <dbReference type="NCBI Taxonomy" id="118154"/>
    <lineage>
        <taxon>Eukaryota</taxon>
        <taxon>Metazoa</taxon>
        <taxon>Chordata</taxon>
        <taxon>Craniata</taxon>
        <taxon>Vertebrata</taxon>
        <taxon>Euteleostomi</taxon>
        <taxon>Actinopterygii</taxon>
        <taxon>Neopterygii</taxon>
        <taxon>Teleostei</taxon>
        <taxon>Anguilliformes</taxon>
        <taxon>Synaphobranchidae</taxon>
        <taxon>Synaphobranchus</taxon>
    </lineage>
</organism>